<dbReference type="EMBL" id="JACTNZ010000006">
    <property type="protein sequence ID" value="KAG5544276.1"/>
    <property type="molecule type" value="Genomic_DNA"/>
</dbReference>
<dbReference type="AlphaFoldDB" id="A0AAV6JVQ6"/>
<reference evidence="1 2" key="1">
    <citation type="submission" date="2020-08" db="EMBL/GenBank/DDBJ databases">
        <title>Plant Genome Project.</title>
        <authorList>
            <person name="Zhang R.-G."/>
        </authorList>
    </citation>
    <scope>NUCLEOTIDE SEQUENCE [LARGE SCALE GENOMIC DNA]</scope>
    <source>
        <strain evidence="1">WSP0</strain>
        <tissue evidence="1">Leaf</tissue>
    </source>
</reference>
<organism evidence="1 2">
    <name type="scientific">Rhododendron griersonianum</name>
    <dbReference type="NCBI Taxonomy" id="479676"/>
    <lineage>
        <taxon>Eukaryota</taxon>
        <taxon>Viridiplantae</taxon>
        <taxon>Streptophyta</taxon>
        <taxon>Embryophyta</taxon>
        <taxon>Tracheophyta</taxon>
        <taxon>Spermatophyta</taxon>
        <taxon>Magnoliopsida</taxon>
        <taxon>eudicotyledons</taxon>
        <taxon>Gunneridae</taxon>
        <taxon>Pentapetalae</taxon>
        <taxon>asterids</taxon>
        <taxon>Ericales</taxon>
        <taxon>Ericaceae</taxon>
        <taxon>Ericoideae</taxon>
        <taxon>Rhodoreae</taxon>
        <taxon>Rhododendron</taxon>
    </lineage>
</organism>
<evidence type="ECO:0000313" key="1">
    <source>
        <dbReference type="EMBL" id="KAG5544276.1"/>
    </source>
</evidence>
<evidence type="ECO:0000313" key="2">
    <source>
        <dbReference type="Proteomes" id="UP000823749"/>
    </source>
</evidence>
<proteinExistence type="predicted"/>
<sequence length="311" mass="36081">MGALQINDELLMAYVDHKDDGNQGEWEWDPTPNEWQDGQRLFGQPLENLEDFFGNVQFWEQEFVRDKHEWGVEPTKYQLIKKDDPLDTFSLSHHFGHETRLSLDEINGQHRAMNMFGKEYNSDPSKFIVPDTEPRPIVYIPEEPEVLFFESFEMENGHLMESWTERETMGFFMGGEPIIDDENWESFQAGPLDGYSLHGLFQEPELVTKGEEMVEELHSFVPPMAFDESSRGPFEDSYHTGHEEYVAFNTNQFIQVLEGYKQEGGIEDVTPLDGITPPLLWKDDPAQPIIETVFEDADWFPQAYIIGESLP</sequence>
<comment type="caution">
    <text evidence="1">The sequence shown here is derived from an EMBL/GenBank/DDBJ whole genome shotgun (WGS) entry which is preliminary data.</text>
</comment>
<keyword evidence="2" id="KW-1185">Reference proteome</keyword>
<name>A0AAV6JVQ6_9ERIC</name>
<gene>
    <name evidence="1" type="ORF">RHGRI_016882</name>
</gene>
<accession>A0AAV6JVQ6</accession>
<dbReference type="Proteomes" id="UP000823749">
    <property type="component" value="Chromosome 6"/>
</dbReference>
<protein>
    <submittedName>
        <fullName evidence="1">Uncharacterized protein</fullName>
    </submittedName>
</protein>